<evidence type="ECO:0000256" key="2">
    <source>
        <dbReference type="ARBA" id="ARBA00023082"/>
    </source>
</evidence>
<evidence type="ECO:0000259" key="5">
    <source>
        <dbReference type="Pfam" id="PF04542"/>
    </source>
</evidence>
<keyword evidence="3" id="KW-0238">DNA-binding</keyword>
<dbReference type="SUPFAM" id="SSF88946">
    <property type="entry name" value="Sigma2 domain of RNA polymerase sigma factors"/>
    <property type="match status" value="1"/>
</dbReference>
<keyword evidence="2" id="KW-0731">Sigma factor</keyword>
<dbReference type="GO" id="GO:0006352">
    <property type="term" value="P:DNA-templated transcription initiation"/>
    <property type="evidence" value="ECO:0007669"/>
    <property type="project" value="InterPro"/>
</dbReference>
<dbReference type="EMBL" id="CP025746">
    <property type="protein sequence ID" value="QAA31216.1"/>
    <property type="molecule type" value="Genomic_DNA"/>
</dbReference>
<dbReference type="PANTHER" id="PTHR30385">
    <property type="entry name" value="SIGMA FACTOR F FLAGELLAR"/>
    <property type="match status" value="1"/>
</dbReference>
<dbReference type="Gene3D" id="1.10.10.10">
    <property type="entry name" value="Winged helix-like DNA-binding domain superfamily/Winged helix DNA-binding domain"/>
    <property type="match status" value="1"/>
</dbReference>
<proteinExistence type="predicted"/>
<organism evidence="7 8">
    <name type="scientific">Clostridium manihotivorum</name>
    <dbReference type="NCBI Taxonomy" id="2320868"/>
    <lineage>
        <taxon>Bacteria</taxon>
        <taxon>Bacillati</taxon>
        <taxon>Bacillota</taxon>
        <taxon>Clostridia</taxon>
        <taxon>Eubacteriales</taxon>
        <taxon>Clostridiaceae</taxon>
        <taxon>Clostridium</taxon>
    </lineage>
</organism>
<dbReference type="RefSeq" id="WP_128211982.1">
    <property type="nucleotide sequence ID" value="NZ_CP025746.1"/>
</dbReference>
<protein>
    <recommendedName>
        <fullName evidence="9">Sigma-70 family RNA polymerase sigma factor</fullName>
    </recommendedName>
</protein>
<dbReference type="Pfam" id="PF04545">
    <property type="entry name" value="Sigma70_r4"/>
    <property type="match status" value="1"/>
</dbReference>
<keyword evidence="1" id="KW-0805">Transcription regulation</keyword>
<evidence type="ECO:0000313" key="7">
    <source>
        <dbReference type="EMBL" id="QAA31216.1"/>
    </source>
</evidence>
<keyword evidence="4" id="KW-0804">Transcription</keyword>
<dbReference type="Proteomes" id="UP000286268">
    <property type="component" value="Chromosome"/>
</dbReference>
<reference evidence="7 8" key="1">
    <citation type="submission" date="2018-01" db="EMBL/GenBank/DDBJ databases">
        <title>Genome Sequencing and Assembly of Anaerobacter polyendosporus strain CT4.</title>
        <authorList>
            <person name="Tachaapaikoon C."/>
            <person name="Sutheeworapong S."/>
            <person name="Jenjaroenpun P."/>
            <person name="Wongsurawat T."/>
            <person name="Nookeaw I."/>
            <person name="Cheawchanlertfa P."/>
            <person name="Kosugi A."/>
            <person name="Cheevadhanarak S."/>
            <person name="Ratanakhanokchai K."/>
        </authorList>
    </citation>
    <scope>NUCLEOTIDE SEQUENCE [LARGE SCALE GENOMIC DNA]</scope>
    <source>
        <strain evidence="7 8">CT4</strain>
    </source>
</reference>
<feature type="domain" description="RNA polymerase sigma-70 region 2" evidence="5">
    <location>
        <begin position="23"/>
        <end position="88"/>
    </location>
</feature>
<dbReference type="InterPro" id="IPR007627">
    <property type="entry name" value="RNA_pol_sigma70_r2"/>
</dbReference>
<evidence type="ECO:0008006" key="9">
    <source>
        <dbReference type="Google" id="ProtNLM"/>
    </source>
</evidence>
<dbReference type="CDD" id="cd06171">
    <property type="entry name" value="Sigma70_r4"/>
    <property type="match status" value="1"/>
</dbReference>
<dbReference type="InterPro" id="IPR013325">
    <property type="entry name" value="RNA_pol_sigma_r2"/>
</dbReference>
<evidence type="ECO:0000313" key="8">
    <source>
        <dbReference type="Proteomes" id="UP000286268"/>
    </source>
</evidence>
<evidence type="ECO:0000256" key="3">
    <source>
        <dbReference type="ARBA" id="ARBA00023125"/>
    </source>
</evidence>
<dbReference type="InterPro" id="IPR007630">
    <property type="entry name" value="RNA_pol_sigma70_r4"/>
</dbReference>
<dbReference type="SUPFAM" id="SSF88659">
    <property type="entry name" value="Sigma3 and sigma4 domains of RNA polymerase sigma factors"/>
    <property type="match status" value="1"/>
</dbReference>
<evidence type="ECO:0000256" key="4">
    <source>
        <dbReference type="ARBA" id="ARBA00023163"/>
    </source>
</evidence>
<dbReference type="AlphaFoldDB" id="A0A410DQA6"/>
<evidence type="ECO:0000259" key="6">
    <source>
        <dbReference type="Pfam" id="PF04545"/>
    </source>
</evidence>
<dbReference type="InterPro" id="IPR014284">
    <property type="entry name" value="RNA_pol_sigma-70_dom"/>
</dbReference>
<dbReference type="GO" id="GO:0003677">
    <property type="term" value="F:DNA binding"/>
    <property type="evidence" value="ECO:0007669"/>
    <property type="project" value="UniProtKB-KW"/>
</dbReference>
<dbReference type="PANTHER" id="PTHR30385:SF7">
    <property type="entry name" value="RNA POLYMERASE SIGMA FACTOR FLIA"/>
    <property type="match status" value="1"/>
</dbReference>
<dbReference type="Pfam" id="PF04542">
    <property type="entry name" value="Sigma70_r2"/>
    <property type="match status" value="1"/>
</dbReference>
<gene>
    <name evidence="7" type="ORF">C1I91_05915</name>
</gene>
<feature type="domain" description="RNA polymerase sigma-70 region 4" evidence="6">
    <location>
        <begin position="132"/>
        <end position="180"/>
    </location>
</feature>
<accession>A0A410DQA6</accession>
<dbReference type="InterPro" id="IPR036388">
    <property type="entry name" value="WH-like_DNA-bd_sf"/>
</dbReference>
<sequence>MKKLKFSDGIYNLAKDEAFLKVEKLIRKIIQNCDCYDYHEYNDLYQVGGLAFIKAYNSYDISKNINFSTYLGKVITNEIGMYHRKMKRHLNVPSLNVSVADTENCELLDIISDQTDYEEVALKNVALSSINLNLLAPNRKQIIYLKFYKNKTQNEIAEFLGLSQSYISRQITIALKQLRAKIAL</sequence>
<dbReference type="NCBIfam" id="TIGR02937">
    <property type="entry name" value="sigma70-ECF"/>
    <property type="match status" value="1"/>
</dbReference>
<keyword evidence="8" id="KW-1185">Reference proteome</keyword>
<evidence type="ECO:0000256" key="1">
    <source>
        <dbReference type="ARBA" id="ARBA00023015"/>
    </source>
</evidence>
<dbReference type="OrthoDB" id="1929929at2"/>
<name>A0A410DQA6_9CLOT</name>
<dbReference type="GO" id="GO:0016987">
    <property type="term" value="F:sigma factor activity"/>
    <property type="evidence" value="ECO:0007669"/>
    <property type="project" value="UniProtKB-KW"/>
</dbReference>
<dbReference type="KEGG" id="cmah:C1I91_05915"/>
<dbReference type="InterPro" id="IPR013324">
    <property type="entry name" value="RNA_pol_sigma_r3/r4-like"/>
</dbReference>
<dbReference type="Gene3D" id="1.10.1740.10">
    <property type="match status" value="1"/>
</dbReference>